<dbReference type="Gene3D" id="2.40.40.20">
    <property type="match status" value="1"/>
</dbReference>
<evidence type="ECO:0000256" key="5">
    <source>
        <dbReference type="ARBA" id="ARBA00022723"/>
    </source>
</evidence>
<organism evidence="10 11">
    <name type="scientific">Candidatus Neomicrothrix parvicella RN1</name>
    <dbReference type="NCBI Taxonomy" id="1229780"/>
    <lineage>
        <taxon>Bacteria</taxon>
        <taxon>Bacillati</taxon>
        <taxon>Actinomycetota</taxon>
        <taxon>Acidimicrobiia</taxon>
        <taxon>Acidimicrobiales</taxon>
        <taxon>Microthrixaceae</taxon>
        <taxon>Candidatus Neomicrothrix</taxon>
    </lineage>
</organism>
<evidence type="ECO:0000313" key="10">
    <source>
        <dbReference type="EMBL" id="CCM62395.1"/>
    </source>
</evidence>
<dbReference type="GO" id="GO:0043546">
    <property type="term" value="F:molybdopterin cofactor binding"/>
    <property type="evidence" value="ECO:0007669"/>
    <property type="project" value="InterPro"/>
</dbReference>
<evidence type="ECO:0000259" key="8">
    <source>
        <dbReference type="Pfam" id="PF00384"/>
    </source>
</evidence>
<evidence type="ECO:0000259" key="9">
    <source>
        <dbReference type="Pfam" id="PF01568"/>
    </source>
</evidence>
<keyword evidence="6" id="KW-0560">Oxidoreductase</keyword>
<dbReference type="GO" id="GO:0051539">
    <property type="term" value="F:4 iron, 4 sulfur cluster binding"/>
    <property type="evidence" value="ECO:0007669"/>
    <property type="project" value="UniProtKB-KW"/>
</dbReference>
<dbReference type="PANTHER" id="PTHR43598">
    <property type="entry name" value="TUNGSTEN-CONTAINING FORMYLMETHANOFURAN DEHYDROGENASE 2 SUBUNIT B"/>
    <property type="match status" value="1"/>
</dbReference>
<keyword evidence="4" id="KW-0408">Iron</keyword>
<dbReference type="InterPro" id="IPR006657">
    <property type="entry name" value="MoPterin_dinucl-bd_dom"/>
</dbReference>
<keyword evidence="4" id="KW-0411">Iron-sulfur</keyword>
<dbReference type="GO" id="GO:0030151">
    <property type="term" value="F:molybdenum ion binding"/>
    <property type="evidence" value="ECO:0007669"/>
    <property type="project" value="TreeGrafter"/>
</dbReference>
<dbReference type="AlphaFoldDB" id="R4YWN7"/>
<dbReference type="STRING" id="1229780.BN381_110061"/>
<dbReference type="GO" id="GO:0016491">
    <property type="term" value="F:oxidoreductase activity"/>
    <property type="evidence" value="ECO:0007669"/>
    <property type="project" value="UniProtKB-KW"/>
</dbReference>
<dbReference type="SUPFAM" id="SSF53706">
    <property type="entry name" value="Formate dehydrogenase/DMSO reductase, domains 1-3"/>
    <property type="match status" value="1"/>
</dbReference>
<dbReference type="GO" id="GO:0009055">
    <property type="term" value="F:electron transfer activity"/>
    <property type="evidence" value="ECO:0007669"/>
    <property type="project" value="TreeGrafter"/>
</dbReference>
<dbReference type="Gene3D" id="3.40.228.10">
    <property type="entry name" value="Dimethylsulfoxide Reductase, domain 2"/>
    <property type="match status" value="2"/>
</dbReference>
<reference evidence="10 11" key="1">
    <citation type="journal article" date="2013" name="ISME J.">
        <title>Metabolic model for the filamentous 'Candidatus Microthrix parvicella' based on genomic and metagenomic analyses.</title>
        <authorList>
            <person name="Jon McIlroy S."/>
            <person name="Kristiansen R."/>
            <person name="Albertsen M."/>
            <person name="Michael Karst S."/>
            <person name="Rossetti S."/>
            <person name="Lund Nielsen J."/>
            <person name="Tandoi V."/>
            <person name="James Seviour R."/>
            <person name="Nielsen P.H."/>
        </authorList>
    </citation>
    <scope>NUCLEOTIDE SEQUENCE [LARGE SCALE GENOMIC DNA]</scope>
    <source>
        <strain evidence="10 11">RN1</strain>
    </source>
</reference>
<keyword evidence="5" id="KW-0479">Metal-binding</keyword>
<accession>R4YWN7</accession>
<dbReference type="EMBL" id="CANL01000003">
    <property type="protein sequence ID" value="CCM62395.1"/>
    <property type="molecule type" value="Genomic_DNA"/>
</dbReference>
<dbReference type="OrthoDB" id="9759518at2"/>
<evidence type="ECO:0000256" key="7">
    <source>
        <dbReference type="SAM" id="MobiDB-lite"/>
    </source>
</evidence>
<dbReference type="Gene3D" id="3.40.50.740">
    <property type="match status" value="1"/>
</dbReference>
<comment type="subcellular location">
    <subcellularLocation>
        <location evidence="2">Cell envelope</location>
    </subcellularLocation>
</comment>
<dbReference type="Proteomes" id="UP000018291">
    <property type="component" value="Unassembled WGS sequence"/>
</dbReference>
<sequence length="869" mass="95080">MLIIGSNFAEAHPVGFQWAMEARTAGTKIIHVDPRFSRTSASADQFVPIRPGTDIAFIGGLINYVLTNERWFTEFVDAYTNAGHVVAEGIELPDELDGLFSGWVTDESRYDTATWQFERDESGEAVTDPTFTHPRCVMSLLRRHYARYTPEMVSDICGIDPAAFDRAADTFTAASGRDRTGMVCYAVGLTMHSKGVQNIRSLGVLQLLLGNIGRPGGGILALRGHANVQGATDLPVLYDLWPGYLPKPTADDVDLAGYLERVAKPTGWWANTPAYVVSLLKAWFGDAATAENDYCFDRMPRLTGDHSYMVTQAAMADGAVEGMMVAGENVSVSSVHGSLQRSGFRKLRWMVVRDLTMIETAEFWKRGEEYAKDRGEDRIDPADVDTEVFLFPAAAHVEKEGSFTNTQRILQWKDQAVVPPGDARSELWFTHHLMARLRDIYADSTDLKDQPILDGTWDYEVEGALDEPSANDVLAEIGGFGPDGPLSSFGELRDDGTTSAGAWTHVGVTASGDNHARHRDGTPGEKGAALDWGWAWPANRRNLYNRASADPEGRPWSEDKALIWWDETGGPDGGGAWVGHDTPDFPVDRAPSYRPEPGATGTDAIAGDQPFLMQTDGLGALWVADGLRDGPLPTHYEPLEGVAPNRLYRQQNTPARTQWDRDDNPYHRAYDDPRFPFVLTTYRLTETFGSGSMANRNLSWLGELQPELFCEISPQLAELRGIENGGWVTMKSLRAEVEMRVLVTRRLVPLQVAGRTVHTVGLPYQWGRTGQIGGAAPNELQKISGEANVTIEECKAITIDLVPGRVARNLRAGTDGPLQPEPDGDAPARDLPGITRPTGRHGVTMAADQQGGEPDSQAATSKSEPGATS</sequence>
<keyword evidence="11" id="KW-1185">Reference proteome</keyword>
<dbReference type="GO" id="GO:0009061">
    <property type="term" value="P:anaerobic respiration"/>
    <property type="evidence" value="ECO:0007669"/>
    <property type="project" value="TreeGrafter"/>
</dbReference>
<dbReference type="InterPro" id="IPR009010">
    <property type="entry name" value="Asp_de-COase-like_dom_sf"/>
</dbReference>
<comment type="similarity">
    <text evidence="3">Belongs to the prokaryotic molybdopterin-containing oxidoreductase family.</text>
</comment>
<dbReference type="GO" id="GO:0030313">
    <property type="term" value="C:cell envelope"/>
    <property type="evidence" value="ECO:0007669"/>
    <property type="project" value="UniProtKB-SubCell"/>
</dbReference>
<name>R4YWN7_9ACTN</name>
<dbReference type="PANTHER" id="PTHR43598:SF1">
    <property type="entry name" value="FORMATE DEHYDROGENASE-O MAJOR SUBUNIT"/>
    <property type="match status" value="1"/>
</dbReference>
<evidence type="ECO:0000313" key="11">
    <source>
        <dbReference type="Proteomes" id="UP000018291"/>
    </source>
</evidence>
<dbReference type="Pfam" id="PF01568">
    <property type="entry name" value="Molydop_binding"/>
    <property type="match status" value="1"/>
</dbReference>
<keyword evidence="4" id="KW-0004">4Fe-4S</keyword>
<comment type="caution">
    <text evidence="10">The sequence shown here is derived from an EMBL/GenBank/DDBJ whole genome shotgun (WGS) entry which is preliminary data.</text>
</comment>
<dbReference type="Pfam" id="PF00384">
    <property type="entry name" value="Molybdopterin"/>
    <property type="match status" value="2"/>
</dbReference>
<feature type="domain" description="Molybdopterin oxidoreductase" evidence="8">
    <location>
        <begin position="2"/>
        <end position="233"/>
    </location>
</feature>
<evidence type="ECO:0000256" key="3">
    <source>
        <dbReference type="ARBA" id="ARBA00010312"/>
    </source>
</evidence>
<evidence type="ECO:0000256" key="6">
    <source>
        <dbReference type="ARBA" id="ARBA00023002"/>
    </source>
</evidence>
<gene>
    <name evidence="10" type="ORF">BN381_110061</name>
</gene>
<comment type="cofactor">
    <cofactor evidence="1">
        <name>[4Fe-4S] cluster</name>
        <dbReference type="ChEBI" id="CHEBI:49883"/>
    </cofactor>
</comment>
<dbReference type="eggNOG" id="COG0243">
    <property type="taxonomic scope" value="Bacteria"/>
</dbReference>
<dbReference type="SUPFAM" id="SSF50692">
    <property type="entry name" value="ADC-like"/>
    <property type="match status" value="1"/>
</dbReference>
<feature type="compositionally biased region" description="Polar residues" evidence="7">
    <location>
        <begin position="857"/>
        <end position="869"/>
    </location>
</feature>
<evidence type="ECO:0000256" key="1">
    <source>
        <dbReference type="ARBA" id="ARBA00001966"/>
    </source>
</evidence>
<evidence type="ECO:0000256" key="2">
    <source>
        <dbReference type="ARBA" id="ARBA00004196"/>
    </source>
</evidence>
<feature type="domain" description="Molybdopterin dinucleotide-binding" evidence="9">
    <location>
        <begin position="677"/>
        <end position="751"/>
    </location>
</feature>
<dbReference type="InterPro" id="IPR006656">
    <property type="entry name" value="Mopterin_OxRdtase"/>
</dbReference>
<evidence type="ECO:0000256" key="4">
    <source>
        <dbReference type="ARBA" id="ARBA00022485"/>
    </source>
</evidence>
<feature type="region of interest" description="Disordered" evidence="7">
    <location>
        <begin position="810"/>
        <end position="869"/>
    </location>
</feature>
<feature type="domain" description="Molybdopterin oxidoreductase" evidence="8">
    <location>
        <begin position="390"/>
        <end position="433"/>
    </location>
</feature>
<protein>
    <submittedName>
        <fullName evidence="10">Putative formate dehydrogenase alpha subunit</fullName>
    </submittedName>
</protein>
<dbReference type="HOGENOM" id="CLU_000422_1_2_11"/>
<proteinExistence type="inferred from homology"/>